<feature type="domain" description="Fibronectin type-III" evidence="11">
    <location>
        <begin position="1532"/>
        <end position="1624"/>
    </location>
</feature>
<feature type="domain" description="Fibronectin type-III" evidence="11">
    <location>
        <begin position="1067"/>
        <end position="1157"/>
    </location>
</feature>
<dbReference type="InterPro" id="IPR050964">
    <property type="entry name" value="Striated_Muscle_Regulatory"/>
</dbReference>
<dbReference type="PANTHER" id="PTHR13817">
    <property type="entry name" value="TITIN"/>
    <property type="match status" value="1"/>
</dbReference>
<evidence type="ECO:0000256" key="5">
    <source>
        <dbReference type="ARBA" id="ARBA00022825"/>
    </source>
</evidence>
<keyword evidence="4 8" id="KW-0378">Hydrolase</keyword>
<feature type="domain" description="Fibronectin type-III" evidence="11">
    <location>
        <begin position="1256"/>
        <end position="1347"/>
    </location>
</feature>
<comment type="similarity">
    <text evidence="1 8">Belongs to the peptidase S8 family.</text>
</comment>
<dbReference type="SUPFAM" id="SSF54897">
    <property type="entry name" value="Protease propeptides/inhibitors"/>
    <property type="match status" value="1"/>
</dbReference>
<feature type="domain" description="Fibronectin type-III" evidence="11">
    <location>
        <begin position="1440"/>
        <end position="1531"/>
    </location>
</feature>
<feature type="chain" id="PRO_5045219878" evidence="10">
    <location>
        <begin position="26"/>
        <end position="1835"/>
    </location>
</feature>
<feature type="active site" description="Charge relay system" evidence="8">
    <location>
        <position position="640"/>
    </location>
</feature>
<feature type="active site" description="Charge relay system" evidence="8">
    <location>
        <position position="605"/>
    </location>
</feature>
<dbReference type="InterPro" id="IPR003961">
    <property type="entry name" value="FN3_dom"/>
</dbReference>
<dbReference type="Pfam" id="PF00082">
    <property type="entry name" value="Peptidase_S8"/>
    <property type="match status" value="1"/>
</dbReference>
<dbReference type="EMBL" id="JBHSAY010000009">
    <property type="protein sequence ID" value="MFC4132079.1"/>
    <property type="molecule type" value="Genomic_DNA"/>
</dbReference>
<evidence type="ECO:0000256" key="1">
    <source>
        <dbReference type="ARBA" id="ARBA00011073"/>
    </source>
</evidence>
<dbReference type="RefSeq" id="WP_253753920.1">
    <property type="nucleotide sequence ID" value="NZ_JAMZDZ010000001.1"/>
</dbReference>
<keyword evidence="13" id="KW-1185">Reference proteome</keyword>
<dbReference type="InterPro" id="IPR023828">
    <property type="entry name" value="Peptidase_S8_Ser-AS"/>
</dbReference>
<protein>
    <submittedName>
        <fullName evidence="12">Fibronectin type III domain-containing protein</fullName>
    </submittedName>
</protein>
<reference evidence="13" key="1">
    <citation type="journal article" date="2019" name="Int. J. Syst. Evol. Microbiol.">
        <title>The Global Catalogue of Microorganisms (GCM) 10K type strain sequencing project: providing services to taxonomists for standard genome sequencing and annotation.</title>
        <authorList>
            <consortium name="The Broad Institute Genomics Platform"/>
            <consortium name="The Broad Institute Genome Sequencing Center for Infectious Disease"/>
            <person name="Wu L."/>
            <person name="Ma J."/>
        </authorList>
    </citation>
    <scope>NUCLEOTIDE SEQUENCE [LARGE SCALE GENOMIC DNA]</scope>
    <source>
        <strain evidence="13">CGMCC 4.7289</strain>
    </source>
</reference>
<dbReference type="SMART" id="SM00060">
    <property type="entry name" value="FN3"/>
    <property type="match status" value="10"/>
</dbReference>
<evidence type="ECO:0000313" key="12">
    <source>
        <dbReference type="EMBL" id="MFC4132079.1"/>
    </source>
</evidence>
<dbReference type="PROSITE" id="PS00137">
    <property type="entry name" value="SUBTILASE_HIS"/>
    <property type="match status" value="1"/>
</dbReference>
<evidence type="ECO:0000256" key="6">
    <source>
        <dbReference type="ARBA" id="ARBA00023295"/>
    </source>
</evidence>
<evidence type="ECO:0000256" key="10">
    <source>
        <dbReference type="SAM" id="SignalP"/>
    </source>
</evidence>
<dbReference type="PROSITE" id="PS00138">
    <property type="entry name" value="SUBTILASE_SER"/>
    <property type="match status" value="1"/>
</dbReference>
<keyword evidence="5 8" id="KW-0720">Serine protease</keyword>
<feature type="signal peptide" evidence="10">
    <location>
        <begin position="1"/>
        <end position="25"/>
    </location>
</feature>
<dbReference type="Pfam" id="PF00041">
    <property type="entry name" value="fn3"/>
    <property type="match status" value="7"/>
</dbReference>
<dbReference type="Gene3D" id="2.60.40.10">
    <property type="entry name" value="Immunoglobulins"/>
    <property type="match status" value="10"/>
</dbReference>
<dbReference type="PROSITE" id="PS50853">
    <property type="entry name" value="FN3"/>
    <property type="match status" value="10"/>
</dbReference>
<keyword evidence="3" id="KW-0677">Repeat</keyword>
<dbReference type="InterPro" id="IPR015500">
    <property type="entry name" value="Peptidase_S8_subtilisin-rel"/>
</dbReference>
<dbReference type="CDD" id="cd00063">
    <property type="entry name" value="FN3"/>
    <property type="match status" value="10"/>
</dbReference>
<sequence>MRRLNRRLRRFAAAVCALLSASTTAVVVIAGAAGPAAASVPAGGMTAAQVSSMFTEYGDAGGHWTGGDGTVSVLLPDGRVAWLFSDTFLGTVNADGTRPDGAPMVNNTMVVQDGATLAVTLHGGSAAFPETLVKPASEGEFAWVGDAVVESGVLKVLYNRFRRFGAGSLDVELMGTSLATFALPGLTQTSLIDLPVGRSIQWGSALLGDGSYTYIYGTSSGLAGMKFAHIARAPAGGLGAAWQYWTGTGWSGAEAEATRVMSGVGNSFAVQKVGGQYVLVTQETNAVFDPQFVAYTATSPTGSFAGPVQLLTAPEQQPGTQKIVYTARLHPDLARSGKLLMSYDVNSLDNADNYADAHLYRPRFVELDWPRLQPDPSSLPAAPLGLTATSDAAGVVHLTWPAVNGAPRYFVHRRDVTNGQTHAARQPQPVTQPSADITGLISGHRYEFSVTAANSVGEGAFSATVAVVPQAQRDATVIRLANLPESLPGRYIIGLKTDAAARGRGVEAVARELVAQTGGTVSDFFPDRSLVFSATLTERQAIDLAGHPDVEDVEQDREIELAASAGGEQQGAPWGLDHIDQRTLPLDGRYHYPNVATGVHAYVLDTGIRSTQADFGGRIGNGINTTGNPSTTDTEDCSGHGTHVAGIIGGTQWGVAKDVQLHPVRVFYCYVDPVDGKFKVKSTASSVERGVRWVIASVQRPAVINMSLGAFAGSGRTSMDRAVRDATASGIPVVVAAGNRRSGQQAADDACDVAPAHSDKVYQSDDVITVGNMNKLLSRDPSSNYGACIDIWAPGTDIPSADYATDALFPPKVLTGTSMAAPHVAGVVALILDAHPAYTIAEIQEALRLAATRDRLTDLVGAPNLSVFVEQRPTNAPTGLTAASLDDGTIKLTWTAVPEPDVRYLISQRDVSEGETTFTRRSEKITGTTAIANGLQEGHTYEFTVAAFTSTGIGPDSTPAGATARTQPPGPPTGLTAAANPDGTIRLDWHPPAPNVWYKVYQRDVTAGESAPTELPSPVVQCCTMTAQYLMHGHEYEFQVSATNRGGESPPSNTARAVSRYPVPQPPTGLTAAAGDGMVTLTWTASPTPSVWYRVYRRNVTAGETVTTPLPWPVADCCTVSIGYLDNGAEYEFTLTATGQGGESAPTNLVRATPQKPLPGKVTGLTATPKPDGTIVLTWSEPANGPHWYDVYQRDVTAGETSFTKIGLPVTTCCTFTVSYLTHNSRYEFKVGATNGRPGPLSDPIQAVSAYAPPAAPRNLTGQAAGDGYVDLDWDPPAAGDFYYWAYYRDVTAGQAGFIKLGLPTEKTWVSIGPLVHDHEYEFKVTASNQGGEGPASPIIQVRSIGGLPLAPSGLSAQAGDGKVTLRWAASPTPSVWYLIEYRPTGGAWRRISVPDTTCCTNTVSLLDNGTTYEFRVRATNASGNSSASNVATARPMPPLPQPPSGLTAQAGDGRVTLRWSASPTANVYYWIEYRANGGAWQRISIPVTICCTNTVSLLTNGVTYDFRLRATNITGDSTPSNVATARPMPPLPQPPSGLTAQAGDGRVTLRWSASPTANVYYWIEYRANGGAWQRISIPVTTCCTNTVSLLTNGVTYDFRLRATNLSGDSAPSNVATARPLPPTPAPPSNLVAAARYNSVSLSWKSSPSPNVMYYVYYRNVDRNGAWLRTMYPTPSTWITLNYLNIHTTYEFRVTAANAWFESGPSNTARATTHTGGCTTIASTPSYRKVSDERYQISATNTASCHGVVFNVQVIVRILGMLDVDIIEWNMWEMNIENWGTVGEYRAGTSTAQLKMYYDECRAYLTHAVTRWTDGYGTWIETSAYSPEVRTVLCQ</sequence>
<dbReference type="CDD" id="cd04077">
    <property type="entry name" value="Peptidases_S8_PCSK9_ProteinaseK_like"/>
    <property type="match status" value="1"/>
</dbReference>
<feature type="active site" description="Charge relay system" evidence="8">
    <location>
        <position position="818"/>
    </location>
</feature>
<comment type="caution">
    <text evidence="12">The sequence shown here is derived from an EMBL/GenBank/DDBJ whole genome shotgun (WGS) entry which is preliminary data.</text>
</comment>
<keyword evidence="10" id="KW-0732">Signal</keyword>
<accession>A0ABV8LMQ7</accession>
<dbReference type="Proteomes" id="UP001595816">
    <property type="component" value="Unassembled WGS sequence"/>
</dbReference>
<dbReference type="Gene3D" id="3.30.70.80">
    <property type="entry name" value="Peptidase S8 propeptide/proteinase inhibitor I9"/>
    <property type="match status" value="1"/>
</dbReference>
<feature type="domain" description="Fibronectin type-III" evidence="11">
    <location>
        <begin position="382"/>
        <end position="474"/>
    </location>
</feature>
<name>A0ABV8LMQ7_9ACTN</name>
<dbReference type="InterPro" id="IPR000209">
    <property type="entry name" value="Peptidase_S8/S53_dom"/>
</dbReference>
<evidence type="ECO:0000256" key="3">
    <source>
        <dbReference type="ARBA" id="ARBA00022737"/>
    </source>
</evidence>
<dbReference type="InterPro" id="IPR034193">
    <property type="entry name" value="PCSK9_ProteinaseK-like"/>
</dbReference>
<evidence type="ECO:0000256" key="9">
    <source>
        <dbReference type="SAM" id="MobiDB-lite"/>
    </source>
</evidence>
<evidence type="ECO:0000313" key="13">
    <source>
        <dbReference type="Proteomes" id="UP001595816"/>
    </source>
</evidence>
<dbReference type="InterPro" id="IPR013783">
    <property type="entry name" value="Ig-like_fold"/>
</dbReference>
<feature type="domain" description="Fibronectin type-III" evidence="11">
    <location>
        <begin position="971"/>
        <end position="1066"/>
    </location>
</feature>
<dbReference type="PROSITE" id="PS51892">
    <property type="entry name" value="SUBTILASE"/>
    <property type="match status" value="1"/>
</dbReference>
<dbReference type="InterPro" id="IPR037045">
    <property type="entry name" value="S8pro/Inhibitor_I9_sf"/>
</dbReference>
<proteinExistence type="inferred from homology"/>
<gene>
    <name evidence="12" type="ORF">ACFOZ4_15830</name>
</gene>
<feature type="domain" description="Fibronectin type-III" evidence="11">
    <location>
        <begin position="1348"/>
        <end position="1439"/>
    </location>
</feature>
<keyword evidence="7" id="KW-0624">Polysaccharide degradation</keyword>
<feature type="domain" description="Fibronectin type-III" evidence="11">
    <location>
        <begin position="876"/>
        <end position="969"/>
    </location>
</feature>
<evidence type="ECO:0000256" key="4">
    <source>
        <dbReference type="ARBA" id="ARBA00022801"/>
    </source>
</evidence>
<dbReference type="InterPro" id="IPR036852">
    <property type="entry name" value="Peptidase_S8/S53_dom_sf"/>
</dbReference>
<keyword evidence="2 8" id="KW-0645">Protease</keyword>
<feature type="domain" description="Fibronectin type-III" evidence="11">
    <location>
        <begin position="1158"/>
        <end position="1255"/>
    </location>
</feature>
<keyword evidence="6" id="KW-0326">Glycosidase</keyword>
<dbReference type="InterPro" id="IPR022398">
    <property type="entry name" value="Peptidase_S8_His-AS"/>
</dbReference>
<evidence type="ECO:0000256" key="7">
    <source>
        <dbReference type="ARBA" id="ARBA00023326"/>
    </source>
</evidence>
<dbReference type="SUPFAM" id="SSF52743">
    <property type="entry name" value="Subtilisin-like"/>
    <property type="match status" value="1"/>
</dbReference>
<dbReference type="InterPro" id="IPR036116">
    <property type="entry name" value="FN3_sf"/>
</dbReference>
<dbReference type="Gene3D" id="3.40.50.200">
    <property type="entry name" value="Peptidase S8/S53 domain"/>
    <property type="match status" value="1"/>
</dbReference>
<feature type="region of interest" description="Disordered" evidence="9">
    <location>
        <begin position="955"/>
        <end position="976"/>
    </location>
</feature>
<evidence type="ECO:0000256" key="8">
    <source>
        <dbReference type="PROSITE-ProRule" id="PRU01240"/>
    </source>
</evidence>
<evidence type="ECO:0000259" key="11">
    <source>
        <dbReference type="PROSITE" id="PS50853"/>
    </source>
</evidence>
<dbReference type="SUPFAM" id="SSF49265">
    <property type="entry name" value="Fibronectin type III"/>
    <property type="match status" value="6"/>
</dbReference>
<dbReference type="PANTHER" id="PTHR13817:SF166">
    <property type="entry name" value="NEURONAL IGCAM-RELATED"/>
    <property type="match status" value="1"/>
</dbReference>
<feature type="domain" description="Fibronectin type-III" evidence="11">
    <location>
        <begin position="1627"/>
        <end position="1716"/>
    </location>
</feature>
<organism evidence="12 13">
    <name type="scientific">Hamadaea flava</name>
    <dbReference type="NCBI Taxonomy" id="1742688"/>
    <lineage>
        <taxon>Bacteria</taxon>
        <taxon>Bacillati</taxon>
        <taxon>Actinomycetota</taxon>
        <taxon>Actinomycetes</taxon>
        <taxon>Micromonosporales</taxon>
        <taxon>Micromonosporaceae</taxon>
        <taxon>Hamadaea</taxon>
    </lineage>
</organism>
<dbReference type="PRINTS" id="PR00723">
    <property type="entry name" value="SUBTILISIN"/>
</dbReference>
<evidence type="ECO:0000256" key="2">
    <source>
        <dbReference type="ARBA" id="ARBA00022670"/>
    </source>
</evidence>
<keyword evidence="7" id="KW-0119">Carbohydrate metabolism</keyword>